<protein>
    <submittedName>
        <fullName evidence="2">Uncharacterized protein</fullName>
    </submittedName>
</protein>
<evidence type="ECO:0000313" key="2">
    <source>
        <dbReference type="EMBL" id="RJX41327.1"/>
    </source>
</evidence>
<organism evidence="2 3">
    <name type="scientific">Paenibacillus pinisoli</name>
    <dbReference type="NCBI Taxonomy" id="1276110"/>
    <lineage>
        <taxon>Bacteria</taxon>
        <taxon>Bacillati</taxon>
        <taxon>Bacillota</taxon>
        <taxon>Bacilli</taxon>
        <taxon>Bacillales</taxon>
        <taxon>Paenibacillaceae</taxon>
        <taxon>Paenibacillus</taxon>
    </lineage>
</organism>
<evidence type="ECO:0000313" key="3">
    <source>
        <dbReference type="Proteomes" id="UP000267798"/>
    </source>
</evidence>
<proteinExistence type="predicted"/>
<keyword evidence="1" id="KW-0472">Membrane</keyword>
<dbReference type="OrthoDB" id="2649931at2"/>
<feature type="transmembrane region" description="Helical" evidence="1">
    <location>
        <begin position="20"/>
        <end position="45"/>
    </location>
</feature>
<name>A0A3A6PJ49_9BACL</name>
<accession>A0A3A6PJ49</accession>
<keyword evidence="1" id="KW-1133">Transmembrane helix</keyword>
<gene>
    <name evidence="2" type="ORF">D3P09_04915</name>
</gene>
<dbReference type="Proteomes" id="UP000267798">
    <property type="component" value="Unassembled WGS sequence"/>
</dbReference>
<dbReference type="AlphaFoldDB" id="A0A3A6PJ49"/>
<sequence>MRYRGSYDGGIDLEWSAEMFGYLSIPVFLLGVVFFSFPDLIYTFVRYRSYRMMKPNSEFEEDFTTKSIPRPLEIILKIFGVLLIVLGIIWFGFSEEFYELCFK</sequence>
<evidence type="ECO:0000256" key="1">
    <source>
        <dbReference type="SAM" id="Phobius"/>
    </source>
</evidence>
<keyword evidence="1" id="KW-0812">Transmembrane</keyword>
<dbReference type="RefSeq" id="WP_120107690.1">
    <property type="nucleotide sequence ID" value="NZ_QXQB01000001.1"/>
</dbReference>
<dbReference type="EMBL" id="QXQB01000001">
    <property type="protein sequence ID" value="RJX41327.1"/>
    <property type="molecule type" value="Genomic_DNA"/>
</dbReference>
<comment type="caution">
    <text evidence="2">The sequence shown here is derived from an EMBL/GenBank/DDBJ whole genome shotgun (WGS) entry which is preliminary data.</text>
</comment>
<reference evidence="2 3" key="1">
    <citation type="submission" date="2018-09" db="EMBL/GenBank/DDBJ databases">
        <title>Paenibacillus aracenensis nov. sp. isolated from a cave in southern Spain.</title>
        <authorList>
            <person name="Jurado V."/>
            <person name="Gutierrez-Patricio S."/>
            <person name="Gonzalez-Pimentel J.L."/>
            <person name="Miller A.Z."/>
            <person name="Laiz L."/>
            <person name="Saiz-Jimenez C."/>
        </authorList>
    </citation>
    <scope>NUCLEOTIDE SEQUENCE [LARGE SCALE GENOMIC DNA]</scope>
    <source>
        <strain evidence="2 3">JCM 19203</strain>
    </source>
</reference>
<keyword evidence="3" id="KW-1185">Reference proteome</keyword>
<feature type="transmembrane region" description="Helical" evidence="1">
    <location>
        <begin position="74"/>
        <end position="93"/>
    </location>
</feature>